<dbReference type="InterPro" id="IPR051010">
    <property type="entry name" value="BCAA_transport"/>
</dbReference>
<dbReference type="SUPFAM" id="SSF53822">
    <property type="entry name" value="Periplasmic binding protein-like I"/>
    <property type="match status" value="1"/>
</dbReference>
<keyword evidence="2 3" id="KW-0732">Signal</keyword>
<dbReference type="Pfam" id="PF13458">
    <property type="entry name" value="Peripla_BP_6"/>
    <property type="match status" value="1"/>
</dbReference>
<comment type="similarity">
    <text evidence="1">Belongs to the leucine-binding protein family.</text>
</comment>
<organism evidence="5 6">
    <name type="scientific">Albidiferax ferrireducens (strain ATCC BAA-621 / DSM 15236 / T118)</name>
    <name type="common">Rhodoferax ferrireducens</name>
    <dbReference type="NCBI Taxonomy" id="338969"/>
    <lineage>
        <taxon>Bacteria</taxon>
        <taxon>Pseudomonadati</taxon>
        <taxon>Pseudomonadota</taxon>
        <taxon>Betaproteobacteria</taxon>
        <taxon>Burkholderiales</taxon>
        <taxon>Comamonadaceae</taxon>
        <taxon>Rhodoferax</taxon>
    </lineage>
</organism>
<gene>
    <name evidence="5" type="ordered locus">Rfer_2391</name>
</gene>
<dbReference type="Proteomes" id="UP000008332">
    <property type="component" value="Chromosome"/>
</dbReference>
<accession>Q21VU5</accession>
<proteinExistence type="inferred from homology"/>
<dbReference type="Gene3D" id="3.40.50.2300">
    <property type="match status" value="2"/>
</dbReference>
<dbReference type="OrthoDB" id="5289062at2"/>
<evidence type="ECO:0000313" key="6">
    <source>
        <dbReference type="Proteomes" id="UP000008332"/>
    </source>
</evidence>
<dbReference type="eggNOG" id="COG0683">
    <property type="taxonomic scope" value="Bacteria"/>
</dbReference>
<evidence type="ECO:0000256" key="1">
    <source>
        <dbReference type="ARBA" id="ARBA00010062"/>
    </source>
</evidence>
<reference evidence="6" key="1">
    <citation type="submission" date="2006-02" db="EMBL/GenBank/DDBJ databases">
        <title>Complete sequence of chromosome of Rhodoferax ferrireducens DSM 15236.</title>
        <authorList>
            <person name="Copeland A."/>
            <person name="Lucas S."/>
            <person name="Lapidus A."/>
            <person name="Barry K."/>
            <person name="Detter J.C."/>
            <person name="Glavina del Rio T."/>
            <person name="Hammon N."/>
            <person name="Israni S."/>
            <person name="Pitluck S."/>
            <person name="Brettin T."/>
            <person name="Bruce D."/>
            <person name="Han C."/>
            <person name="Tapia R."/>
            <person name="Gilna P."/>
            <person name="Kiss H."/>
            <person name="Schmutz J."/>
            <person name="Larimer F."/>
            <person name="Land M."/>
            <person name="Kyrpides N."/>
            <person name="Ivanova N."/>
            <person name="Richardson P."/>
        </authorList>
    </citation>
    <scope>NUCLEOTIDE SEQUENCE [LARGE SCALE GENOMIC DNA]</scope>
    <source>
        <strain evidence="6">ATCC BAA-621 / DSM 15236 / T118</strain>
    </source>
</reference>
<evidence type="ECO:0000259" key="4">
    <source>
        <dbReference type="Pfam" id="PF13458"/>
    </source>
</evidence>
<evidence type="ECO:0000256" key="3">
    <source>
        <dbReference type="SAM" id="SignalP"/>
    </source>
</evidence>
<dbReference type="STRING" id="338969.Rfer_2391"/>
<dbReference type="RefSeq" id="WP_011464676.1">
    <property type="nucleotide sequence ID" value="NC_007908.1"/>
</dbReference>
<keyword evidence="5" id="KW-0675">Receptor</keyword>
<dbReference type="AlphaFoldDB" id="Q21VU5"/>
<keyword evidence="6" id="KW-1185">Reference proteome</keyword>
<sequence>MKFVMNLVAATAALLCAGGALAQKGETVKIAMIEGLSGPMANVGQNQLKNWQFLADPANGVRNPAGVKFEIVGMDSKGSPQEALNTFKAAVDQGFRYIAQGNGSGAALALSDAVAKHNERNPGKEVVYLNYSAVDPALTNEKCNYWHFRLDADTSQKMEALTSFMKDKPEVKKVYLLNQNYSHGQQVSKYFKEGMARKRPDAQMVGDDLVPMGQVKDFSPYVAKIKASGADTIVTGNWGQDLTLFVKALNDSGLKLPMYTYYAGVSGTPTALAAGGEGEVYQIAYNHSNYMGVMGKLTNDFQKKFGDDFYTFSIYNGLVLLSEGMAKAKSTDPVKVAAAMEGLKFQGFNGDSEMRKSDHQMQQGLYISKWQKVDKKNPYSAEKTGYTFAPVKYIEAYVASTPTSCQMKRPG</sequence>
<feature type="chain" id="PRO_5004200500" evidence="3">
    <location>
        <begin position="23"/>
        <end position="411"/>
    </location>
</feature>
<dbReference type="EMBL" id="CP000267">
    <property type="protein sequence ID" value="ABD70108.1"/>
    <property type="molecule type" value="Genomic_DNA"/>
</dbReference>
<dbReference type="InterPro" id="IPR028081">
    <property type="entry name" value="Leu-bd"/>
</dbReference>
<dbReference type="CDD" id="cd06329">
    <property type="entry name" value="PBP1_SBP-like"/>
    <property type="match status" value="1"/>
</dbReference>
<dbReference type="PANTHER" id="PTHR30483">
    <property type="entry name" value="LEUCINE-SPECIFIC-BINDING PROTEIN"/>
    <property type="match status" value="1"/>
</dbReference>
<feature type="domain" description="Leucine-binding protein" evidence="4">
    <location>
        <begin position="27"/>
        <end position="371"/>
    </location>
</feature>
<name>Q21VU5_ALBFT</name>
<dbReference type="KEGG" id="rfr:Rfer_2391"/>
<evidence type="ECO:0000313" key="5">
    <source>
        <dbReference type="EMBL" id="ABD70108.1"/>
    </source>
</evidence>
<dbReference type="HOGENOM" id="CLU_027128_3_0_4"/>
<protein>
    <submittedName>
        <fullName evidence="5">Extracellular ligand-binding receptor</fullName>
    </submittedName>
</protein>
<dbReference type="InterPro" id="IPR028082">
    <property type="entry name" value="Peripla_BP_I"/>
</dbReference>
<feature type="signal peptide" evidence="3">
    <location>
        <begin position="1"/>
        <end position="22"/>
    </location>
</feature>
<evidence type="ECO:0000256" key="2">
    <source>
        <dbReference type="ARBA" id="ARBA00022729"/>
    </source>
</evidence>